<dbReference type="OrthoDB" id="1937465at2"/>
<keyword evidence="1" id="KW-0677">Repeat</keyword>
<name>A0A2A7MM62_9CLOT</name>
<dbReference type="PROSITE" id="PS51170">
    <property type="entry name" value="CW"/>
    <property type="match status" value="2"/>
</dbReference>
<evidence type="ECO:0000313" key="5">
    <source>
        <dbReference type="Proteomes" id="UP000220840"/>
    </source>
</evidence>
<gene>
    <name evidence="4" type="ORF">CQ394_13190</name>
</gene>
<feature type="repeat" description="Cell wall-binding" evidence="2">
    <location>
        <begin position="355"/>
        <end position="374"/>
    </location>
</feature>
<sequence>MKMKKYIKRITVFITVVMSFGVMTNINLLDFNNAVYAVSSDVISQLRLKSGESGVGLYSSRNYKRENKIYQYDKLPEFIYCHLSSNQKTIKIDTIETGAADIRVFVGEGKEKLNSINDAINIKSDSKEKIFIRIYDSKAASDDDDIKEYEIVVDRDEGEDYDTYVEEEENQLDGAKDDVYLDRISLLNDGKKIDFLFDENQTIYNINVDESIGYLTIKAVPKTDGDRVKVNGDTLDKKGDDKYKKDVNLEKGKNVVKVSVIGDNYVKREYFLNIVRGKAVNNVTTNKNDNNNVSKADTVNNSSQNTVIKYNESNNKAINVQQAAWLYRNSDGTLAKGWKNINNEWHYFDENGAMKTGWIQLENKWYYLNTNTGSMAKNTVVDGYRLGNDGAWVK</sequence>
<evidence type="ECO:0000259" key="3">
    <source>
        <dbReference type="Pfam" id="PF12733"/>
    </source>
</evidence>
<dbReference type="EMBL" id="PDCJ01000001">
    <property type="protein sequence ID" value="PEG32603.1"/>
    <property type="molecule type" value="Genomic_DNA"/>
</dbReference>
<dbReference type="Pfam" id="PF19127">
    <property type="entry name" value="Choline_bind_3"/>
    <property type="match status" value="1"/>
</dbReference>
<proteinExistence type="predicted"/>
<accession>A0A2A7MM62</accession>
<organism evidence="4 5">
    <name type="scientific">Clostridium neonatale</name>
    <dbReference type="NCBI Taxonomy" id="137838"/>
    <lineage>
        <taxon>Bacteria</taxon>
        <taxon>Bacillati</taxon>
        <taxon>Bacillota</taxon>
        <taxon>Clostridia</taxon>
        <taxon>Eubacteriales</taxon>
        <taxon>Clostridiaceae</taxon>
        <taxon>Clostridium</taxon>
    </lineage>
</organism>
<comment type="caution">
    <text evidence="4">The sequence shown here is derived from an EMBL/GenBank/DDBJ whole genome shotgun (WGS) entry which is preliminary data.</text>
</comment>
<evidence type="ECO:0000256" key="2">
    <source>
        <dbReference type="PROSITE-ProRule" id="PRU00591"/>
    </source>
</evidence>
<dbReference type="SUPFAM" id="SSF69360">
    <property type="entry name" value="Cell wall binding repeat"/>
    <property type="match status" value="1"/>
</dbReference>
<dbReference type="InterPro" id="IPR025883">
    <property type="entry name" value="Cadherin-like_domain"/>
</dbReference>
<reference evidence="4 5" key="1">
    <citation type="submission" date="2017-10" db="EMBL/GenBank/DDBJ databases">
        <title>Effective Description of Clostridium neonatale sp. nov. linked to necrotizing enterocolitis in neonates and a clarification of species assignable to the genus Clostridium (Prazmowski 1880) emend. Lawson and Rainey 2016.</title>
        <authorList>
            <person name="Bernard K."/>
            <person name="Burdz T."/>
            <person name="Wiebe D."/>
            <person name="Balcewich B."/>
            <person name="Alfa M."/>
            <person name="Bernier A.-M."/>
        </authorList>
    </citation>
    <scope>NUCLEOTIDE SEQUENCE [LARGE SCALE GENOMIC DNA]</scope>
    <source>
        <strain evidence="4 5">LCDC99A005</strain>
    </source>
</reference>
<dbReference type="InterPro" id="IPR018337">
    <property type="entry name" value="Cell_wall/Cho-bd_repeat"/>
</dbReference>
<protein>
    <submittedName>
        <fullName evidence="4">Cell wall-binding protein</fullName>
    </submittedName>
</protein>
<dbReference type="Pfam" id="PF12733">
    <property type="entry name" value="Cadherin-like"/>
    <property type="match status" value="1"/>
</dbReference>
<dbReference type="Gene3D" id="2.10.270.10">
    <property type="entry name" value="Cholin Binding"/>
    <property type="match status" value="1"/>
</dbReference>
<feature type="domain" description="Cadherin-like beta-sandwich-like" evidence="3">
    <location>
        <begin position="197"/>
        <end position="276"/>
    </location>
</feature>
<evidence type="ECO:0000313" key="4">
    <source>
        <dbReference type="EMBL" id="PEG32603.1"/>
    </source>
</evidence>
<dbReference type="STRING" id="137838.GCA_001458595_04131"/>
<dbReference type="Proteomes" id="UP000220840">
    <property type="component" value="Unassembled WGS sequence"/>
</dbReference>
<feature type="repeat" description="Cell wall-binding" evidence="2">
    <location>
        <begin position="335"/>
        <end position="354"/>
    </location>
</feature>
<evidence type="ECO:0000256" key="1">
    <source>
        <dbReference type="ARBA" id="ARBA00022737"/>
    </source>
</evidence>
<keyword evidence="5" id="KW-1185">Reference proteome</keyword>
<dbReference type="AlphaFoldDB" id="A0A2A7MM62"/>